<dbReference type="OrthoDB" id="3133596at2759"/>
<evidence type="ECO:0000313" key="2">
    <source>
        <dbReference type="Proteomes" id="UP000799118"/>
    </source>
</evidence>
<dbReference type="AlphaFoldDB" id="A0A6A4I9U8"/>
<evidence type="ECO:0008006" key="3">
    <source>
        <dbReference type="Google" id="ProtNLM"/>
    </source>
</evidence>
<organism evidence="1 2">
    <name type="scientific">Gymnopus androsaceus JB14</name>
    <dbReference type="NCBI Taxonomy" id="1447944"/>
    <lineage>
        <taxon>Eukaryota</taxon>
        <taxon>Fungi</taxon>
        <taxon>Dikarya</taxon>
        <taxon>Basidiomycota</taxon>
        <taxon>Agaricomycotina</taxon>
        <taxon>Agaricomycetes</taxon>
        <taxon>Agaricomycetidae</taxon>
        <taxon>Agaricales</taxon>
        <taxon>Marasmiineae</taxon>
        <taxon>Omphalotaceae</taxon>
        <taxon>Gymnopus</taxon>
    </lineage>
</organism>
<sequence length="279" mass="31571">MLSLFPITSLTTISAVENLEPVKDFYLFRQRGWFCAREYWWGLEPGEIDIDSHLNRVSVCGDIERLLSGRALTLVPTKEVIDIMQELALYNQKHSVSERRRCFDVLPDHEYQYRLVPGSRMTKPIPLFALDSSSGTFQRFDYPYDNLPLFTLRCYPFHSVMHSDFALSRSRPVHETSLGIFHLCTDWASDYPHVGSFVTSPRVAAIIAAHAAADNGDDPYSDLDGTSGEDDDMRETLEPVALPALRSRLCPPSRTPVIVSDLKDGSIQVLESRTPMKVD</sequence>
<keyword evidence="2" id="KW-1185">Reference proteome</keyword>
<accession>A0A6A4I9U8</accession>
<name>A0A6A4I9U8_9AGAR</name>
<proteinExistence type="predicted"/>
<dbReference type="Proteomes" id="UP000799118">
    <property type="component" value="Unassembled WGS sequence"/>
</dbReference>
<protein>
    <recommendedName>
        <fullName evidence="3">HNH nuclease domain-containing protein</fullName>
    </recommendedName>
</protein>
<evidence type="ECO:0000313" key="1">
    <source>
        <dbReference type="EMBL" id="KAE9407406.1"/>
    </source>
</evidence>
<reference evidence="1" key="1">
    <citation type="journal article" date="2019" name="Environ. Microbiol.">
        <title>Fungal ecological strategies reflected in gene transcription - a case study of two litter decomposers.</title>
        <authorList>
            <person name="Barbi F."/>
            <person name="Kohler A."/>
            <person name="Barry K."/>
            <person name="Baskaran P."/>
            <person name="Daum C."/>
            <person name="Fauchery L."/>
            <person name="Ihrmark K."/>
            <person name="Kuo A."/>
            <person name="LaButti K."/>
            <person name="Lipzen A."/>
            <person name="Morin E."/>
            <person name="Grigoriev I.V."/>
            <person name="Henrissat B."/>
            <person name="Lindahl B."/>
            <person name="Martin F."/>
        </authorList>
    </citation>
    <scope>NUCLEOTIDE SEQUENCE</scope>
    <source>
        <strain evidence="1">JB14</strain>
    </source>
</reference>
<dbReference type="EMBL" id="ML769396">
    <property type="protein sequence ID" value="KAE9407406.1"/>
    <property type="molecule type" value="Genomic_DNA"/>
</dbReference>
<gene>
    <name evidence="1" type="ORF">BT96DRAFT_986704</name>
</gene>